<dbReference type="STRING" id="28136.SAMN02745202_01752"/>
<feature type="transmembrane region" description="Helical" evidence="1">
    <location>
        <begin position="21"/>
        <end position="40"/>
    </location>
</feature>
<proteinExistence type="predicted"/>
<protein>
    <submittedName>
        <fullName evidence="2">YbbR-like protein</fullName>
    </submittedName>
</protein>
<organism evidence="2 3">
    <name type="scientific">Segatella oulorum</name>
    <dbReference type="NCBI Taxonomy" id="28136"/>
    <lineage>
        <taxon>Bacteria</taxon>
        <taxon>Pseudomonadati</taxon>
        <taxon>Bacteroidota</taxon>
        <taxon>Bacteroidia</taxon>
        <taxon>Bacteroidales</taxon>
        <taxon>Prevotellaceae</taxon>
        <taxon>Segatella</taxon>
    </lineage>
</organism>
<dbReference type="InterPro" id="IPR012505">
    <property type="entry name" value="YbbR"/>
</dbReference>
<accession>A0A1T4QAH9</accession>
<dbReference type="PANTHER" id="PTHR37804">
    <property type="entry name" value="CDAA REGULATORY PROTEIN CDAR"/>
    <property type="match status" value="1"/>
</dbReference>
<keyword evidence="1" id="KW-0472">Membrane</keyword>
<dbReference type="Gene3D" id="2.170.120.30">
    <property type="match status" value="1"/>
</dbReference>
<dbReference type="Pfam" id="PF07949">
    <property type="entry name" value="YbbR"/>
    <property type="match status" value="1"/>
</dbReference>
<gene>
    <name evidence="2" type="ORF">SAMN02745202_01752</name>
</gene>
<reference evidence="2 3" key="1">
    <citation type="submission" date="2017-02" db="EMBL/GenBank/DDBJ databases">
        <authorList>
            <person name="Peterson S.W."/>
        </authorList>
    </citation>
    <scope>NUCLEOTIDE SEQUENCE [LARGE SCALE GENOMIC DNA]</scope>
    <source>
        <strain evidence="2 3">ATCC 43324</strain>
    </source>
</reference>
<evidence type="ECO:0000313" key="2">
    <source>
        <dbReference type="EMBL" id="SKA00541.1"/>
    </source>
</evidence>
<dbReference type="Gene3D" id="2.170.120.40">
    <property type="entry name" value="YbbR-like domain"/>
    <property type="match status" value="1"/>
</dbReference>
<dbReference type="RefSeq" id="WP_025071090.1">
    <property type="nucleotide sequence ID" value="NZ_FUXK01000020.1"/>
</dbReference>
<evidence type="ECO:0000256" key="1">
    <source>
        <dbReference type="SAM" id="Phobius"/>
    </source>
</evidence>
<name>A0A1T4QAH9_9BACT</name>
<dbReference type="EMBL" id="FUXK01000020">
    <property type="protein sequence ID" value="SKA00541.1"/>
    <property type="molecule type" value="Genomic_DNA"/>
</dbReference>
<dbReference type="InterPro" id="IPR053154">
    <property type="entry name" value="c-di-AMP_regulator"/>
</dbReference>
<keyword evidence="1" id="KW-1133">Transmembrane helix</keyword>
<keyword evidence="1" id="KW-0812">Transmembrane</keyword>
<dbReference type="eggNOG" id="COG4856">
    <property type="taxonomic scope" value="Bacteria"/>
</dbReference>
<dbReference type="PANTHER" id="PTHR37804:SF1">
    <property type="entry name" value="CDAA REGULATORY PROTEIN CDAR"/>
    <property type="match status" value="1"/>
</dbReference>
<dbReference type="AlphaFoldDB" id="A0A1T4QAH9"/>
<evidence type="ECO:0000313" key="3">
    <source>
        <dbReference type="Proteomes" id="UP000190065"/>
    </source>
</evidence>
<dbReference type="Proteomes" id="UP000190065">
    <property type="component" value="Unassembled WGS sequence"/>
</dbReference>
<sequence length="326" mass="37591">MRKYITHIKDLGNFLLRYFNREFLIFVFFLLLSSMFWLVLTLNQNYDKEIHIPIKIVNVPQNVVITQNINDTLDVTVRDKGFALLAYTYGGRLQPIMVDFNKYANKATGQGKILVSDLHRSLYAILYGSSKITAIKNDQLTFYFNYGQAKRVPIKLLGTIEAAKSYHIAQIKFSPNYVTIYANKHLLDSIQWLTTTPLTIKNVGDTIMQTIDVQRIRGVKIVPERIKMSIYPDILTEESIEVPITAINMPTGKVLRTFPSKVKVNFTIGVSRFRKLRADQFIVTADYEDIMAHPAEKCNIRIKKYPTDVARPTLEIQQVDYLIEQQ</sequence>